<accession>A0A0S2F5S4</accession>
<evidence type="ECO:0000256" key="1">
    <source>
        <dbReference type="SAM" id="SignalP"/>
    </source>
</evidence>
<name>A0A0S2F5S4_LYSAN</name>
<dbReference type="KEGG" id="lab:LA76x_0740"/>
<evidence type="ECO:0008006" key="4">
    <source>
        <dbReference type="Google" id="ProtNLM"/>
    </source>
</evidence>
<protein>
    <recommendedName>
        <fullName evidence="4">DUF885 family protein</fullName>
    </recommendedName>
</protein>
<dbReference type="EMBL" id="CP011129">
    <property type="protein sequence ID" value="ALN78901.1"/>
    <property type="molecule type" value="Genomic_DNA"/>
</dbReference>
<dbReference type="InterPro" id="IPR010281">
    <property type="entry name" value="DUF885"/>
</dbReference>
<dbReference type="AlphaFoldDB" id="A0A0S2F5S4"/>
<evidence type="ECO:0000313" key="3">
    <source>
        <dbReference type="Proteomes" id="UP000060787"/>
    </source>
</evidence>
<dbReference type="RefSeq" id="WP_082647660.1">
    <property type="nucleotide sequence ID" value="NZ_CP011129.1"/>
</dbReference>
<dbReference type="Proteomes" id="UP000060787">
    <property type="component" value="Chromosome"/>
</dbReference>
<dbReference type="PANTHER" id="PTHR33361">
    <property type="entry name" value="GLR0591 PROTEIN"/>
    <property type="match status" value="1"/>
</dbReference>
<gene>
    <name evidence="2" type="ORF">LA76x_0740</name>
</gene>
<organism evidence="2 3">
    <name type="scientific">Lysobacter antibioticus</name>
    <dbReference type="NCBI Taxonomy" id="84531"/>
    <lineage>
        <taxon>Bacteria</taxon>
        <taxon>Pseudomonadati</taxon>
        <taxon>Pseudomonadota</taxon>
        <taxon>Gammaproteobacteria</taxon>
        <taxon>Lysobacterales</taxon>
        <taxon>Lysobacteraceae</taxon>
        <taxon>Lysobacter</taxon>
    </lineage>
</organism>
<proteinExistence type="predicted"/>
<dbReference type="PATRIC" id="fig|84531.8.peg.769"/>
<sequence>MISIRTASPRAPLAALTAAMLLGLSLAPAFAAEPTATAAPSATATDEASARDSEAGVRFKALYTREWKWRQAQFAGGDDEDVQGQASSRLPKVDTATQAERERYWAQVLKELDAIDKTQLRGEDPVNYEVFRQQIQSLLANQRLRGWEMPFNSDSAFWTNLGFTARRPIRDAEGYRRYLGQLRDIPRYFDEQIDNMRAGLVRGYSVPRVTLTGRDASIKEVVDAKLEDNLLYTPFKQMPANMPAAEQARLRAEAAKAIDEQVLPAYRKLLAFMQDEYMKQARTTLAAEAMPDGEALYRAKIREYTTLDLPPAQIHKIGLEEVAKIRAQMDQTIAKTDFKGTFPEFLHYLRTDPKFYPKTGDELLMRASWLAKRVDGQIGNYIGLLPRQRFAIRPVPSDLAPFYTAGRGGRDVYLLNTYDLPSRPLFNLAALTLHESAPGHSLQTSLAAEHEGLPDFRRYTYISAYGEGWALYSEKLGIEMGLYDTPYDYFGYLTYQMWRASRLVVDTGIHHLGWSRERAQAFLRDNTALSEHEVQTEVDRYIGWPGQALSYYLGQMSIERARAKAEQALGQDFDIRAFHDAILALGSVPLPVLEQRADRFIDESRAKAAAQRAKTAAAAAGSAAKS</sequence>
<dbReference type="PANTHER" id="PTHR33361:SF2">
    <property type="entry name" value="DUF885 DOMAIN-CONTAINING PROTEIN"/>
    <property type="match status" value="1"/>
</dbReference>
<feature type="chain" id="PRO_5006596849" description="DUF885 family protein" evidence="1">
    <location>
        <begin position="32"/>
        <end position="626"/>
    </location>
</feature>
<evidence type="ECO:0000313" key="2">
    <source>
        <dbReference type="EMBL" id="ALN78901.1"/>
    </source>
</evidence>
<reference evidence="2 3" key="1">
    <citation type="journal article" date="2015" name="BMC Genomics">
        <title>Comparative genomics and metabolic profiling of the genus Lysobacter.</title>
        <authorList>
            <person name="de Bruijn I."/>
            <person name="Cheng X."/>
            <person name="de Jager V."/>
            <person name="Exposito R.G."/>
            <person name="Watrous J."/>
            <person name="Patel N."/>
            <person name="Postma J."/>
            <person name="Dorrestein P.C."/>
            <person name="Kobayashi D."/>
            <person name="Raaijmakers J.M."/>
        </authorList>
    </citation>
    <scope>NUCLEOTIDE SEQUENCE [LARGE SCALE GENOMIC DNA]</scope>
    <source>
        <strain evidence="2 3">76</strain>
    </source>
</reference>
<dbReference type="Pfam" id="PF05960">
    <property type="entry name" value="DUF885"/>
    <property type="match status" value="1"/>
</dbReference>
<keyword evidence="3" id="KW-1185">Reference proteome</keyword>
<dbReference type="STRING" id="84531.LA76x_0740"/>
<dbReference type="eggNOG" id="COG4805">
    <property type="taxonomic scope" value="Bacteria"/>
</dbReference>
<keyword evidence="1" id="KW-0732">Signal</keyword>
<feature type="signal peptide" evidence="1">
    <location>
        <begin position="1"/>
        <end position="31"/>
    </location>
</feature>